<protein>
    <submittedName>
        <fullName evidence="3">Uncharacterized protein</fullName>
    </submittedName>
</protein>
<comment type="caution">
    <text evidence="3">The sequence shown here is derived from an EMBL/GenBank/DDBJ whole genome shotgun (WGS) entry which is preliminary data.</text>
</comment>
<organism evidence="3 4">
    <name type="scientific">Meristemomyces frigidus</name>
    <dbReference type="NCBI Taxonomy" id="1508187"/>
    <lineage>
        <taxon>Eukaryota</taxon>
        <taxon>Fungi</taxon>
        <taxon>Dikarya</taxon>
        <taxon>Ascomycota</taxon>
        <taxon>Pezizomycotina</taxon>
        <taxon>Dothideomycetes</taxon>
        <taxon>Dothideomycetidae</taxon>
        <taxon>Mycosphaerellales</taxon>
        <taxon>Teratosphaeriaceae</taxon>
        <taxon>Meristemomyces</taxon>
    </lineage>
</organism>
<feature type="region of interest" description="Disordered" evidence="2">
    <location>
        <begin position="1"/>
        <end position="27"/>
    </location>
</feature>
<keyword evidence="1" id="KW-0175">Coiled coil</keyword>
<accession>A0AAN7TBB9</accession>
<evidence type="ECO:0000256" key="2">
    <source>
        <dbReference type="SAM" id="MobiDB-lite"/>
    </source>
</evidence>
<gene>
    <name evidence="3" type="ORF">LTR62_006920</name>
</gene>
<sequence>MPSWKDLSDGARPAVITAERRNPSETSTVDSVMTKMQEDLHELANLTRDHDATHFHHIQQDQHDEHLLWVNNLRAELLAEHDFRRSELHKRHELSLEELAEAHNKAMAEAEDNQVKAEAKTRSSHEQAKRDNATALKHMEAYCAGVYSTGEQHNRTVTDQDRAELAKTRLIRDHMDTRHESAINVLRGEQNRRIKTRAQRQEVEDQNLRNEQKKEELELERELVAEIKQLDELLNDKTRRLRGRWRLQTAIFVRKAKTSYGVAVEECSPSIGWPTSGPLEECTGAGAICT</sequence>
<dbReference type="Proteomes" id="UP001310890">
    <property type="component" value="Unassembled WGS sequence"/>
</dbReference>
<reference evidence="3" key="1">
    <citation type="submission" date="2023-08" db="EMBL/GenBank/DDBJ databases">
        <title>Black Yeasts Isolated from many extreme environments.</title>
        <authorList>
            <person name="Coleine C."/>
            <person name="Stajich J.E."/>
            <person name="Selbmann L."/>
        </authorList>
    </citation>
    <scope>NUCLEOTIDE SEQUENCE</scope>
    <source>
        <strain evidence="3">CCFEE 5401</strain>
    </source>
</reference>
<feature type="coiled-coil region" evidence="1">
    <location>
        <begin position="186"/>
        <end position="240"/>
    </location>
</feature>
<dbReference type="AlphaFoldDB" id="A0AAN7TBB9"/>
<evidence type="ECO:0000256" key="1">
    <source>
        <dbReference type="SAM" id="Coils"/>
    </source>
</evidence>
<evidence type="ECO:0000313" key="4">
    <source>
        <dbReference type="Proteomes" id="UP001310890"/>
    </source>
</evidence>
<feature type="coiled-coil region" evidence="1">
    <location>
        <begin position="89"/>
        <end position="120"/>
    </location>
</feature>
<evidence type="ECO:0000313" key="3">
    <source>
        <dbReference type="EMBL" id="KAK5109569.1"/>
    </source>
</evidence>
<proteinExistence type="predicted"/>
<dbReference type="EMBL" id="JAVRRL010000062">
    <property type="protein sequence ID" value="KAK5109569.1"/>
    <property type="molecule type" value="Genomic_DNA"/>
</dbReference>
<name>A0AAN7TBB9_9PEZI</name>